<accession>A0A368T6E0</accession>
<dbReference type="CDD" id="cd08511">
    <property type="entry name" value="PBP2_NikA_DppA_OppA_like_5"/>
    <property type="match status" value="1"/>
</dbReference>
<sequence>MSPRATRRPGRRRNRGRPRAGAPAAALAVVLAVAAATGCAPLVDPQRAADEERSVVSAPVERGGELVIGLESEPDVLDPTLASTLVGRQVFAGMCEKLYDTDADLEVVPQLAAELPEISADGLTVTIPLREGLRFNDGTEFDAAAVKTSLDRHRELPGSVRSTELEPVERVAAVDARTVRLELSRPYAPLAAVLADRAGMILSPARLDELGDDFGRDPVCVGPFRFVERVAQDRIVLERSDDYYAADEVPLDRLVYRAIPDDTIRLANLRSGQLDVMTEVGPDDVATVSNEDGLVLLNQPSVQYMGISVNIANADGVGEPARPAEGALAEDARLREAFALSLDRATVNEVVFSGLYQPACGPIPPSSAFATDSTQECPPFDPDRARELVAQTGAATPVPVELMVPNDPINLRLGQVVQAMAAETGFSVRLRPTEFASSIDAARAGDFEAYVSGWSGRPDPDGNIAQFYLTGGAQNYSGHSTEETDALIRAAAAETDPERRTERYADLVPRLRDFNSVIYLYRNRIYAAHDADVAGVTVYPDGIVRIRTAGYVAGGASRGE</sequence>
<dbReference type="InterPro" id="IPR039424">
    <property type="entry name" value="SBP_5"/>
</dbReference>
<dbReference type="GO" id="GO:0015833">
    <property type="term" value="P:peptide transport"/>
    <property type="evidence" value="ECO:0007669"/>
    <property type="project" value="TreeGrafter"/>
</dbReference>
<evidence type="ECO:0000256" key="1">
    <source>
        <dbReference type="ARBA" id="ARBA00022729"/>
    </source>
</evidence>
<organism evidence="5 6">
    <name type="scientific">Marinitenerispora sediminis</name>
    <dbReference type="NCBI Taxonomy" id="1931232"/>
    <lineage>
        <taxon>Bacteria</taxon>
        <taxon>Bacillati</taxon>
        <taxon>Actinomycetota</taxon>
        <taxon>Actinomycetes</taxon>
        <taxon>Streptosporangiales</taxon>
        <taxon>Nocardiopsidaceae</taxon>
        <taxon>Marinitenerispora</taxon>
    </lineage>
</organism>
<feature type="compositionally biased region" description="Basic residues" evidence="2">
    <location>
        <begin position="1"/>
        <end position="18"/>
    </location>
</feature>
<reference evidence="5 6" key="1">
    <citation type="submission" date="2018-04" db="EMBL/GenBank/DDBJ databases">
        <title>Novel actinobacteria from marine sediment.</title>
        <authorList>
            <person name="Ng Z.Y."/>
            <person name="Tan G.Y.A."/>
        </authorList>
    </citation>
    <scope>NUCLEOTIDE SEQUENCE [LARGE SCALE GENOMIC DNA]</scope>
    <source>
        <strain evidence="5 6">TPS81</strain>
    </source>
</reference>
<dbReference type="SUPFAM" id="SSF53850">
    <property type="entry name" value="Periplasmic binding protein-like II"/>
    <property type="match status" value="1"/>
</dbReference>
<dbReference type="PANTHER" id="PTHR30290:SF38">
    <property type="entry name" value="D,D-DIPEPTIDE-BINDING PERIPLASMIC PROTEIN DDPA-RELATED"/>
    <property type="match status" value="1"/>
</dbReference>
<dbReference type="GO" id="GO:0042597">
    <property type="term" value="C:periplasmic space"/>
    <property type="evidence" value="ECO:0007669"/>
    <property type="project" value="UniProtKB-ARBA"/>
</dbReference>
<feature type="chain" id="PRO_5039187957" evidence="3">
    <location>
        <begin position="36"/>
        <end position="560"/>
    </location>
</feature>
<feature type="signal peptide" evidence="3">
    <location>
        <begin position="1"/>
        <end position="35"/>
    </location>
</feature>
<dbReference type="PIRSF" id="PIRSF002741">
    <property type="entry name" value="MppA"/>
    <property type="match status" value="1"/>
</dbReference>
<evidence type="ECO:0000313" key="5">
    <source>
        <dbReference type="EMBL" id="RCV59202.1"/>
    </source>
</evidence>
<dbReference type="AlphaFoldDB" id="A0A368T6E0"/>
<dbReference type="OrthoDB" id="5240629at2"/>
<dbReference type="PANTHER" id="PTHR30290">
    <property type="entry name" value="PERIPLASMIC BINDING COMPONENT OF ABC TRANSPORTER"/>
    <property type="match status" value="1"/>
</dbReference>
<feature type="domain" description="Solute-binding protein family 5" evidence="4">
    <location>
        <begin position="106"/>
        <end position="473"/>
    </location>
</feature>
<name>A0A368T6E0_9ACTN</name>
<feature type="region of interest" description="Disordered" evidence="2">
    <location>
        <begin position="1"/>
        <end position="21"/>
    </location>
</feature>
<dbReference type="Pfam" id="PF00496">
    <property type="entry name" value="SBP_bac_5"/>
    <property type="match status" value="1"/>
</dbReference>
<dbReference type="GO" id="GO:0043190">
    <property type="term" value="C:ATP-binding cassette (ABC) transporter complex"/>
    <property type="evidence" value="ECO:0007669"/>
    <property type="project" value="InterPro"/>
</dbReference>
<dbReference type="EMBL" id="QEIN01000067">
    <property type="protein sequence ID" value="RCV59202.1"/>
    <property type="molecule type" value="Genomic_DNA"/>
</dbReference>
<dbReference type="Gene3D" id="3.40.190.10">
    <property type="entry name" value="Periplasmic binding protein-like II"/>
    <property type="match status" value="1"/>
</dbReference>
<dbReference type="Gene3D" id="3.10.105.10">
    <property type="entry name" value="Dipeptide-binding Protein, Domain 3"/>
    <property type="match status" value="1"/>
</dbReference>
<evidence type="ECO:0000256" key="2">
    <source>
        <dbReference type="SAM" id="MobiDB-lite"/>
    </source>
</evidence>
<dbReference type="InterPro" id="IPR030678">
    <property type="entry name" value="Peptide/Ni-bd"/>
</dbReference>
<protein>
    <submittedName>
        <fullName evidence="5">ABC transporter substrate-binding protein</fullName>
    </submittedName>
</protein>
<keyword evidence="1 3" id="KW-0732">Signal</keyword>
<gene>
    <name evidence="5" type="ORF">DEF24_10605</name>
</gene>
<dbReference type="Proteomes" id="UP000253318">
    <property type="component" value="Unassembled WGS sequence"/>
</dbReference>
<comment type="caution">
    <text evidence="5">The sequence shown here is derived from an EMBL/GenBank/DDBJ whole genome shotgun (WGS) entry which is preliminary data.</text>
</comment>
<dbReference type="GO" id="GO:1904680">
    <property type="term" value="F:peptide transmembrane transporter activity"/>
    <property type="evidence" value="ECO:0007669"/>
    <property type="project" value="TreeGrafter"/>
</dbReference>
<evidence type="ECO:0000313" key="6">
    <source>
        <dbReference type="Proteomes" id="UP000253318"/>
    </source>
</evidence>
<evidence type="ECO:0000259" key="4">
    <source>
        <dbReference type="Pfam" id="PF00496"/>
    </source>
</evidence>
<evidence type="ECO:0000256" key="3">
    <source>
        <dbReference type="SAM" id="SignalP"/>
    </source>
</evidence>
<dbReference type="InterPro" id="IPR000914">
    <property type="entry name" value="SBP_5_dom"/>
</dbReference>
<proteinExistence type="predicted"/>
<dbReference type="Gene3D" id="3.90.76.10">
    <property type="entry name" value="Dipeptide-binding Protein, Domain 1"/>
    <property type="match status" value="1"/>
</dbReference>
<keyword evidence="6" id="KW-1185">Reference proteome</keyword>